<keyword evidence="5 8" id="KW-0056">Arginine metabolism</keyword>
<evidence type="ECO:0000313" key="12">
    <source>
        <dbReference type="Proteomes" id="UP000217448"/>
    </source>
</evidence>
<dbReference type="RefSeq" id="WP_095881295.1">
    <property type="nucleotide sequence ID" value="NZ_NTHN02000013.1"/>
</dbReference>
<dbReference type="NCBIfam" id="NF002381">
    <property type="entry name" value="PRK01388.1"/>
    <property type="match status" value="1"/>
</dbReference>
<dbReference type="Pfam" id="PF02274">
    <property type="entry name" value="ADI"/>
    <property type="match status" value="1"/>
</dbReference>
<keyword evidence="12" id="KW-1185">Reference proteome</keyword>
<comment type="subcellular location">
    <subcellularLocation>
        <location evidence="1 8">Cytoplasm</location>
    </subcellularLocation>
</comment>
<dbReference type="SUPFAM" id="SSF55909">
    <property type="entry name" value="Pentein"/>
    <property type="match status" value="1"/>
</dbReference>
<keyword evidence="6 8" id="KW-0378">Hydrolase</keyword>
<name>A0A2A3JYF1_9RHOB</name>
<evidence type="ECO:0000256" key="2">
    <source>
        <dbReference type="ARBA" id="ARBA00005213"/>
    </source>
</evidence>
<evidence type="ECO:0000313" key="10">
    <source>
        <dbReference type="EMBL" id="MCT4370492.1"/>
    </source>
</evidence>
<evidence type="ECO:0000256" key="5">
    <source>
        <dbReference type="ARBA" id="ARBA00022503"/>
    </source>
</evidence>
<comment type="catalytic activity">
    <reaction evidence="7 8">
        <text>L-arginine + H2O = L-citrulline + NH4(+)</text>
        <dbReference type="Rhea" id="RHEA:19597"/>
        <dbReference type="ChEBI" id="CHEBI:15377"/>
        <dbReference type="ChEBI" id="CHEBI:28938"/>
        <dbReference type="ChEBI" id="CHEBI:32682"/>
        <dbReference type="ChEBI" id="CHEBI:57743"/>
        <dbReference type="EC" id="3.5.3.6"/>
    </reaction>
</comment>
<dbReference type="InterPro" id="IPR003876">
    <property type="entry name" value="Arg_deiminase"/>
</dbReference>
<protein>
    <recommendedName>
        <fullName evidence="8">Arginine deiminase</fullName>
        <shortName evidence="8">ADI</shortName>
        <ecNumber evidence="8">3.5.3.6</ecNumber>
    </recommendedName>
    <alternativeName>
        <fullName evidence="8">Arginine dihydrolase</fullName>
        <shortName evidence="8">AD</shortName>
    </alternativeName>
</protein>
<sequence length="407" mass="45504">MEFGVHSEVGTLRKVMVARPSLAHERLTPRNCHELLFDDVLWVEQARRDHAEFVSQMRQRGVEVFDIQDLLAEALDKTDDARPFLLDRLVTANLCGPGLAAYMRPWLDDLDGKTLARQLLGGIIIDDLPDEDMRRMAQITMAHTDFIIPAVPNAQFQRDPSCWIYNGVTVNPMFWPARQPETLFQRTVYKFHPMFRDADFKIWWGDSDENFQSASVEGGDVMPIGNATVFIGMGERTTRQAVTQLAQALFNQGAVERVVACVMPKSRAAMHLDTVFSCLDRDKVTAFMEVASEIRCFSGRPDGKGGNAITEEKGSIFDVYSEVMGVEDLKIIATGGNEFQAEREQWDDGNNVVALSPGVVVGYSRNTFTNRKLREAGVEVVEINGQELGRGRGGGHCMTCPLLRDPV</sequence>
<dbReference type="PRINTS" id="PR01466">
    <property type="entry name" value="ARGDEIMINASE"/>
</dbReference>
<evidence type="ECO:0000256" key="3">
    <source>
        <dbReference type="ARBA" id="ARBA00010206"/>
    </source>
</evidence>
<dbReference type="PANTHER" id="PTHR47271:SF3">
    <property type="entry name" value="ARGININE DEIMINASE"/>
    <property type="match status" value="1"/>
</dbReference>
<dbReference type="PANTHER" id="PTHR47271">
    <property type="entry name" value="ARGININE DEIMINASE"/>
    <property type="match status" value="1"/>
</dbReference>
<dbReference type="EMBL" id="NTHN01000066">
    <property type="protein sequence ID" value="PBD20215.1"/>
    <property type="molecule type" value="Genomic_DNA"/>
</dbReference>
<evidence type="ECO:0000256" key="7">
    <source>
        <dbReference type="ARBA" id="ARBA00049429"/>
    </source>
</evidence>
<gene>
    <name evidence="8" type="primary">arcA</name>
    <name evidence="10" type="ORF">CLG85_009225</name>
    <name evidence="11" type="ORF">CLG85_05185</name>
</gene>
<dbReference type="GO" id="GO:0019546">
    <property type="term" value="P:L-arginine deiminase pathway"/>
    <property type="evidence" value="ECO:0007669"/>
    <property type="project" value="TreeGrafter"/>
</dbReference>
<dbReference type="EMBL" id="NTHN02000013">
    <property type="protein sequence ID" value="MCT4370492.1"/>
    <property type="molecule type" value="Genomic_DNA"/>
</dbReference>
<dbReference type="HAMAP" id="MF_00242">
    <property type="entry name" value="Arg_deiminase"/>
    <property type="match status" value="1"/>
</dbReference>
<dbReference type="GO" id="GO:0005737">
    <property type="term" value="C:cytoplasm"/>
    <property type="evidence" value="ECO:0007669"/>
    <property type="project" value="UniProtKB-SubCell"/>
</dbReference>
<reference evidence="11" key="1">
    <citation type="submission" date="2017-09" db="EMBL/GenBank/DDBJ databases">
        <title>Yangia sp. SAOS 153D whole genome sequencing.</title>
        <authorList>
            <person name="Verma A."/>
            <person name="Krishnamurthi S."/>
        </authorList>
    </citation>
    <scope>NUCLEOTIDE SEQUENCE [LARGE SCALE GENOMIC DNA]</scope>
    <source>
        <strain evidence="11">SAOS 153D</strain>
    </source>
</reference>
<keyword evidence="4 8" id="KW-0963">Cytoplasm</keyword>
<evidence type="ECO:0000256" key="8">
    <source>
        <dbReference type="HAMAP-Rule" id="MF_00242"/>
    </source>
</evidence>
<dbReference type="OrthoDB" id="9807502at2"/>
<dbReference type="Gene3D" id="1.10.3930.10">
    <property type="entry name" value="Arginine deiminase"/>
    <property type="match status" value="1"/>
</dbReference>
<accession>A0A2A3JYF1</accession>
<dbReference type="Proteomes" id="UP000217448">
    <property type="component" value="Unassembled WGS sequence"/>
</dbReference>
<comment type="pathway">
    <text evidence="2 8">Amino-acid degradation; L-arginine degradation via ADI pathway; carbamoyl phosphate from L-arginine: step 1/2.</text>
</comment>
<dbReference type="UniPathway" id="UPA00254">
    <property type="reaction ID" value="UER00364"/>
</dbReference>
<organism evidence="11">
    <name type="scientific">Alloyangia mangrovi</name>
    <dbReference type="NCBI Taxonomy" id="1779329"/>
    <lineage>
        <taxon>Bacteria</taxon>
        <taxon>Pseudomonadati</taxon>
        <taxon>Pseudomonadota</taxon>
        <taxon>Alphaproteobacteria</taxon>
        <taxon>Rhodobacterales</taxon>
        <taxon>Roseobacteraceae</taxon>
        <taxon>Alloyangia</taxon>
    </lineage>
</organism>
<dbReference type="AlphaFoldDB" id="A0A2A3JYF1"/>
<evidence type="ECO:0000256" key="6">
    <source>
        <dbReference type="ARBA" id="ARBA00022801"/>
    </source>
</evidence>
<reference evidence="12" key="2">
    <citation type="submission" date="2023-07" db="EMBL/GenBank/DDBJ databases">
        <title>Yangia mangrovi SAOS 153D genome.</title>
        <authorList>
            <person name="Verma A."/>
            <person name="Pal Y."/>
            <person name="Sundharam S."/>
            <person name="Bisht B."/>
            <person name="Srinivasan K."/>
        </authorList>
    </citation>
    <scope>NUCLEOTIDE SEQUENCE [LARGE SCALE GENOMIC DNA]</scope>
    <source>
        <strain evidence="12">SAOS 153D</strain>
    </source>
</reference>
<dbReference type="Gene3D" id="3.75.10.10">
    <property type="entry name" value="L-arginine/glycine Amidinotransferase, Chain A"/>
    <property type="match status" value="1"/>
</dbReference>
<dbReference type="PIRSF" id="PIRSF006356">
    <property type="entry name" value="Arg_deiminase"/>
    <property type="match status" value="1"/>
</dbReference>
<evidence type="ECO:0000313" key="11">
    <source>
        <dbReference type="EMBL" id="PBD20215.1"/>
    </source>
</evidence>
<comment type="similarity">
    <text evidence="3 8">Belongs to the arginine deiminase family.</text>
</comment>
<dbReference type="EC" id="3.5.3.6" evidence="8"/>
<reference evidence="10" key="3">
    <citation type="submission" date="2024-05" db="EMBL/GenBank/DDBJ databases">
        <title>Yangia mangrovi SAOS 153D genome.</title>
        <authorList>
            <person name="Verma A."/>
            <person name="Pal Y."/>
            <person name="Sundharam S."/>
            <person name="Bisht B."/>
            <person name="Srinivasan K."/>
        </authorList>
    </citation>
    <scope>NUCLEOTIDE SEQUENCE</scope>
    <source>
        <strain evidence="10">SAOS 153D</strain>
    </source>
</reference>
<proteinExistence type="inferred from homology"/>
<feature type="active site" description="Amidino-cysteine intermediate" evidence="8 9">
    <location>
        <position position="397"/>
    </location>
</feature>
<evidence type="ECO:0000256" key="4">
    <source>
        <dbReference type="ARBA" id="ARBA00022490"/>
    </source>
</evidence>
<evidence type="ECO:0000256" key="9">
    <source>
        <dbReference type="PIRSR" id="PIRSR006356-1"/>
    </source>
</evidence>
<comment type="caution">
    <text evidence="11">The sequence shown here is derived from an EMBL/GenBank/DDBJ whole genome shotgun (WGS) entry which is preliminary data.</text>
</comment>
<evidence type="ECO:0000256" key="1">
    <source>
        <dbReference type="ARBA" id="ARBA00004496"/>
    </source>
</evidence>
<dbReference type="GO" id="GO:0016990">
    <property type="term" value="F:arginine deiminase activity"/>
    <property type="evidence" value="ECO:0007669"/>
    <property type="project" value="UniProtKB-UniRule"/>
</dbReference>